<dbReference type="OMA" id="CRNIPLM"/>
<reference evidence="1" key="1">
    <citation type="journal article" date="2008" name="BMC Genomics">
        <title>A conifer genomics resource of 200,000 spruce (Picea spp.) ESTs and 6,464 high-quality, sequence-finished full-length cDNAs for Sitka spruce (Picea sitchensis).</title>
        <authorList>
            <person name="Ralph S.G."/>
            <person name="Chun H.J."/>
            <person name="Kolosova N."/>
            <person name="Cooper D."/>
            <person name="Oddy C."/>
            <person name="Ritland C.E."/>
            <person name="Kirkpatrick R."/>
            <person name="Moore R."/>
            <person name="Barber S."/>
            <person name="Holt R.A."/>
            <person name="Jones S.J."/>
            <person name="Marra M.A."/>
            <person name="Douglas C.J."/>
            <person name="Ritland K."/>
            <person name="Bohlmann J."/>
        </authorList>
    </citation>
    <scope>NUCLEOTIDE SEQUENCE</scope>
    <source>
        <tissue evidence="1">Green portion of the leader tissue</tissue>
    </source>
</reference>
<dbReference type="EMBL" id="EF087655">
    <property type="protein sequence ID" value="ABK26890.1"/>
    <property type="molecule type" value="mRNA"/>
</dbReference>
<dbReference type="AlphaFoldDB" id="A9P1X9"/>
<evidence type="ECO:0000313" key="1">
    <source>
        <dbReference type="EMBL" id="ABK26890.1"/>
    </source>
</evidence>
<sequence>MLDVLDILCSLVLCIPSCRNIPLMLKQLSALVRGLKLLLQRTASDMRRIASDMRGAAYDSASYVSSTYNYSYGITSHEENNYSYCITSHEENNYSSTSGIPWNDLVSSYPVGFA</sequence>
<proteinExistence type="evidence at transcript level"/>
<protein>
    <submittedName>
        <fullName evidence="1">Uncharacterized protein</fullName>
    </submittedName>
</protein>
<name>A9P1X9_PICSI</name>
<accession>A9P1X9</accession>
<organism evidence="1">
    <name type="scientific">Picea sitchensis</name>
    <name type="common">Sitka spruce</name>
    <name type="synonym">Pinus sitchensis</name>
    <dbReference type="NCBI Taxonomy" id="3332"/>
    <lineage>
        <taxon>Eukaryota</taxon>
        <taxon>Viridiplantae</taxon>
        <taxon>Streptophyta</taxon>
        <taxon>Embryophyta</taxon>
        <taxon>Tracheophyta</taxon>
        <taxon>Spermatophyta</taxon>
        <taxon>Pinopsida</taxon>
        <taxon>Pinidae</taxon>
        <taxon>Conifers I</taxon>
        <taxon>Pinales</taxon>
        <taxon>Pinaceae</taxon>
        <taxon>Picea</taxon>
    </lineage>
</organism>